<keyword evidence="9" id="KW-1185">Reference proteome</keyword>
<dbReference type="PROSITE" id="PS51257">
    <property type="entry name" value="PROKAR_LIPOPROTEIN"/>
    <property type="match status" value="1"/>
</dbReference>
<dbReference type="AlphaFoldDB" id="A0A0H4PC71"/>
<dbReference type="Proteomes" id="UP000036520">
    <property type="component" value="Chromosome"/>
</dbReference>
<name>A0A0H4PC71_9BACT</name>
<dbReference type="EMBL" id="CP012040">
    <property type="protein sequence ID" value="AKP50730.1"/>
    <property type="molecule type" value="Genomic_DNA"/>
</dbReference>
<evidence type="ECO:0000256" key="4">
    <source>
        <dbReference type="ARBA" id="ARBA00023136"/>
    </source>
</evidence>
<accession>A0A0H4PC71</accession>
<proteinExistence type="inferred from homology"/>
<dbReference type="InterPro" id="IPR012944">
    <property type="entry name" value="SusD_RagB_dom"/>
</dbReference>
<dbReference type="Pfam" id="PF07980">
    <property type="entry name" value="SusD_RagB"/>
    <property type="match status" value="1"/>
</dbReference>
<dbReference type="Gene3D" id="1.25.40.390">
    <property type="match status" value="1"/>
</dbReference>
<comment type="similarity">
    <text evidence="2">Belongs to the SusD family.</text>
</comment>
<evidence type="ECO:0000313" key="9">
    <source>
        <dbReference type="Proteomes" id="UP000036520"/>
    </source>
</evidence>
<evidence type="ECO:0000256" key="3">
    <source>
        <dbReference type="ARBA" id="ARBA00022729"/>
    </source>
</evidence>
<dbReference type="SUPFAM" id="SSF48452">
    <property type="entry name" value="TPR-like"/>
    <property type="match status" value="1"/>
</dbReference>
<evidence type="ECO:0000256" key="2">
    <source>
        <dbReference type="ARBA" id="ARBA00006275"/>
    </source>
</evidence>
<dbReference type="GO" id="GO:0009279">
    <property type="term" value="C:cell outer membrane"/>
    <property type="evidence" value="ECO:0007669"/>
    <property type="project" value="UniProtKB-SubCell"/>
</dbReference>
<keyword evidence="3" id="KW-0732">Signal</keyword>
<dbReference type="InterPro" id="IPR033985">
    <property type="entry name" value="SusD-like_N"/>
</dbReference>
<dbReference type="STRING" id="320787.CA2015_1282"/>
<evidence type="ECO:0000256" key="5">
    <source>
        <dbReference type="ARBA" id="ARBA00023237"/>
    </source>
</evidence>
<feature type="domain" description="SusD-like N-terminal" evidence="7">
    <location>
        <begin position="25"/>
        <end position="226"/>
    </location>
</feature>
<dbReference type="InterPro" id="IPR011990">
    <property type="entry name" value="TPR-like_helical_dom_sf"/>
</dbReference>
<dbReference type="Pfam" id="PF14322">
    <property type="entry name" value="SusD-like_3"/>
    <property type="match status" value="1"/>
</dbReference>
<reference evidence="8 9" key="1">
    <citation type="submission" date="2015-07" db="EMBL/GenBank/DDBJ databases">
        <authorList>
            <person name="Kim K.M."/>
        </authorList>
    </citation>
    <scope>NUCLEOTIDE SEQUENCE [LARGE SCALE GENOMIC DNA]</scope>
    <source>
        <strain evidence="8 9">KCTC 12363</strain>
    </source>
</reference>
<evidence type="ECO:0000259" key="6">
    <source>
        <dbReference type="Pfam" id="PF07980"/>
    </source>
</evidence>
<dbReference type="RefSeq" id="WP_048641149.1">
    <property type="nucleotide sequence ID" value="NZ_CAXBGM010000010.1"/>
</dbReference>
<evidence type="ECO:0000259" key="7">
    <source>
        <dbReference type="Pfam" id="PF14322"/>
    </source>
</evidence>
<keyword evidence="4" id="KW-0472">Membrane</keyword>
<evidence type="ECO:0000313" key="8">
    <source>
        <dbReference type="EMBL" id="AKP50730.1"/>
    </source>
</evidence>
<dbReference type="KEGG" id="camu:CA2015_1282"/>
<dbReference type="OrthoDB" id="691907at2"/>
<comment type="subcellular location">
    <subcellularLocation>
        <location evidence="1">Cell outer membrane</location>
    </subcellularLocation>
</comment>
<dbReference type="PATRIC" id="fig|320787.5.peg.1413"/>
<gene>
    <name evidence="8" type="ORF">CA2015_1282</name>
</gene>
<evidence type="ECO:0000256" key="1">
    <source>
        <dbReference type="ARBA" id="ARBA00004442"/>
    </source>
</evidence>
<organism evidence="8 9">
    <name type="scientific">Cyclobacterium amurskyense</name>
    <dbReference type="NCBI Taxonomy" id="320787"/>
    <lineage>
        <taxon>Bacteria</taxon>
        <taxon>Pseudomonadati</taxon>
        <taxon>Bacteroidota</taxon>
        <taxon>Cytophagia</taxon>
        <taxon>Cytophagales</taxon>
        <taxon>Cyclobacteriaceae</taxon>
        <taxon>Cyclobacterium</taxon>
    </lineage>
</organism>
<feature type="domain" description="RagB/SusD" evidence="6">
    <location>
        <begin position="343"/>
        <end position="502"/>
    </location>
</feature>
<sequence>MKKYFNITILCIGILLLGTSCDEEFLNKTDPTVLVSDNFYQTEKQVIQAINGVYGQLRGWHLNQWQYTEFISDNTTLHFNPGNRGSGPSLEALEFWQYNPATSNVTNLYNSTYGIMVNVNTGLSKLPESNATEAIKLRSEGELKMIRAYLYFHLVQHFGDVIVITEPVKSPAEAFEYNRSPVETVYQQIISDLNFAIGALPANYGSDDIGRVTKGAALSLLGKVHLTRKNYSAAIETLNQVTSLGYDLLDNYEDIFDPQNKNHQESIWDIQYQGDNQYGVNSNFIYTFAPRESGGAVIDFPGQDGGGWNTPTNEIIALYEEGDLRKDVSLKEGYTNLQGEYVGVPFINKFNHPHTIRGVTNDNWPVIRYADVLLMLAEAINEVDGPTGTAYSYLNEIRDRAGLDPINGLGKDEFREVLLNERRIELAFENHRWFDLKRTKSASALVTMLNAYGLRERANPTTSREGIPFSNNDFIFEAHEILFPIPQDQMRINSSLVQNPGY</sequence>
<keyword evidence="5" id="KW-0998">Cell outer membrane</keyword>
<protein>
    <submittedName>
        <fullName evidence="8">Putative nutrient binding outer membrane protein</fullName>
    </submittedName>
</protein>
<dbReference type="CDD" id="cd08977">
    <property type="entry name" value="SusD"/>
    <property type="match status" value="1"/>
</dbReference>